<dbReference type="Gene3D" id="3.60.10.10">
    <property type="entry name" value="Endonuclease/exonuclease/phosphatase"/>
    <property type="match status" value="1"/>
</dbReference>
<evidence type="ECO:0000313" key="2">
    <source>
        <dbReference type="Ensembl" id="ENSSFAP00005003771.1"/>
    </source>
</evidence>
<reference evidence="2" key="2">
    <citation type="submission" date="2025-08" db="UniProtKB">
        <authorList>
            <consortium name="Ensembl"/>
        </authorList>
    </citation>
    <scope>IDENTIFICATION</scope>
</reference>
<dbReference type="GO" id="GO:0003824">
    <property type="term" value="F:catalytic activity"/>
    <property type="evidence" value="ECO:0007669"/>
    <property type="project" value="InterPro"/>
</dbReference>
<dbReference type="CDD" id="cd01650">
    <property type="entry name" value="RT_nLTR_like"/>
    <property type="match status" value="1"/>
</dbReference>
<evidence type="ECO:0000259" key="1">
    <source>
        <dbReference type="PROSITE" id="PS50878"/>
    </source>
</evidence>
<reference evidence="2" key="1">
    <citation type="submission" date="2019-06" db="EMBL/GenBank/DDBJ databases">
        <authorList>
            <consortium name="Wellcome Sanger Institute Data Sharing"/>
        </authorList>
    </citation>
    <scope>NUCLEOTIDE SEQUENCE [LARGE SCALE GENOMIC DNA]</scope>
</reference>
<dbReference type="Pfam" id="PF14529">
    <property type="entry name" value="Exo_endo_phos_2"/>
    <property type="match status" value="1"/>
</dbReference>
<dbReference type="InterPro" id="IPR036691">
    <property type="entry name" value="Endo/exonu/phosph_ase_sf"/>
</dbReference>
<dbReference type="PANTHER" id="PTHR33332">
    <property type="entry name" value="REVERSE TRANSCRIPTASE DOMAIN-CONTAINING PROTEIN"/>
    <property type="match status" value="1"/>
</dbReference>
<dbReference type="SUPFAM" id="SSF56219">
    <property type="entry name" value="DNase I-like"/>
    <property type="match status" value="1"/>
</dbReference>
<keyword evidence="3" id="KW-1185">Reference proteome</keyword>
<dbReference type="Ensembl" id="ENSSFAT00005004039.1">
    <property type="protein sequence ID" value="ENSSFAP00005003771.1"/>
    <property type="gene ID" value="ENSSFAG00005002576.1"/>
</dbReference>
<organism evidence="2 3">
    <name type="scientific">Salarias fasciatus</name>
    <name type="common">Jewelled blenny</name>
    <name type="synonym">Blennius fasciatus</name>
    <dbReference type="NCBI Taxonomy" id="181472"/>
    <lineage>
        <taxon>Eukaryota</taxon>
        <taxon>Metazoa</taxon>
        <taxon>Chordata</taxon>
        <taxon>Craniata</taxon>
        <taxon>Vertebrata</taxon>
        <taxon>Euteleostomi</taxon>
        <taxon>Actinopterygii</taxon>
        <taxon>Neopterygii</taxon>
        <taxon>Teleostei</taxon>
        <taxon>Neoteleostei</taxon>
        <taxon>Acanthomorphata</taxon>
        <taxon>Ovalentaria</taxon>
        <taxon>Blenniimorphae</taxon>
        <taxon>Blenniiformes</taxon>
        <taxon>Blennioidei</taxon>
        <taxon>Blenniidae</taxon>
        <taxon>Salariinae</taxon>
        <taxon>Salarias</taxon>
    </lineage>
</organism>
<evidence type="ECO:0000313" key="3">
    <source>
        <dbReference type="Proteomes" id="UP000472267"/>
    </source>
</evidence>
<name>A0A672FA77_SALFA</name>
<proteinExistence type="predicted"/>
<accession>A0A672FA77</accession>
<feature type="domain" description="Reverse transcriptase" evidence="1">
    <location>
        <begin position="482"/>
        <end position="748"/>
    </location>
</feature>
<dbReference type="InParanoid" id="A0A672FA77"/>
<dbReference type="InterPro" id="IPR043502">
    <property type="entry name" value="DNA/RNA_pol_sf"/>
</dbReference>
<dbReference type="Pfam" id="PF00078">
    <property type="entry name" value="RVT_1"/>
    <property type="match status" value="1"/>
</dbReference>
<protein>
    <recommendedName>
        <fullName evidence="1">Reverse transcriptase domain-containing protein</fullName>
    </recommendedName>
</protein>
<dbReference type="OMA" id="LLHTHHC"/>
<dbReference type="Proteomes" id="UP000472267">
    <property type="component" value="Chromosome 7"/>
</dbReference>
<dbReference type="InterPro" id="IPR000477">
    <property type="entry name" value="RT_dom"/>
</dbReference>
<reference evidence="2" key="3">
    <citation type="submission" date="2025-09" db="UniProtKB">
        <authorList>
            <consortium name="Ensembl"/>
        </authorList>
    </citation>
    <scope>IDENTIFICATION</scope>
</reference>
<dbReference type="AlphaFoldDB" id="A0A672FA77"/>
<sequence length="956" mass="106763">LCPNPGVLPEPGIHLRVYSSGTKHITLEQLNVQSLSNKAGLIHDHIIENGIGLMCLTETWQQSGVYSVLNEACPPGYSYLDKARTTGRGGGLAVIYRSNIDLSLIPVPASSSFESLVINCKHPFSAIIALIYRPPKSHPSFISDIHNFLISLCTSYKNILVIGDFNIHMDSLTCRQASEFKQVLDCLNLQQLIDQPTHNKGHILDLVITDSIPLTDLHIYDIGISDHQAITIKVPISSHFTKHKREITFRNIKDIDYTSFKQDIALLSVPHEPTVANLVDYYNNSLSSILDSHAPIKTRTVTFARSAPWFNNQLRAMKRSGRVLERAYIRSGLTVHKLAYREHQRAYAKALSTARSGHYSTIIHNNPGNSKKLFSTIQHLLKPQIPSHHSPTVTNCNKFLDFFTSKIHNLRSTLSVTSNPFSFIPTTSSKKLSQFFLTTQHEVEKIIRSSKPSTCSLDPLPSLLLKSHSKLISPFITKIINLSLASGTIPTSLKTALIKPHLKKPTLDPEPLASYRPISNLPFLSKILERVVSHQLHDHLKTNGLYEKFQSGFRPSHSTETALIRVTNDLLMASDSGSTSLLILLDLSAAFDTIDHHILLHRLQHHIGLSGSALHWFHSYLTERTEHVVLGDAKSRPHTVTCGVPQGSVLGPTLFTIYMFPLGCVASKHGINFHCYADDTQLYLKVSPSASPSSAVTRLSSCLDEMGAWMSQNFLQLNGSKTEAIQTGTPHQLHSSPIVSVSLFGHSIPLSPSVTNLGVKFDPHLSFDNHVNHICKTSFFHLRNISKLRSSLSLPAAERLVHAFVSSRLDYCNALLIGIPGRSLQKLQYVQNSAARVLMRVRKHEHITPILHTLHWLPIHLRIEYKILLHTHHCLHGDAPTYLTDLLTPHTSTRTRSGQQHRLLPPRTRLKTMGDRAFEAAAPRLWNALPDHLRAPQTVAAFKKGLKTHLFRKAYC</sequence>
<dbReference type="PROSITE" id="PS50878">
    <property type="entry name" value="RT_POL"/>
    <property type="match status" value="1"/>
</dbReference>
<dbReference type="SUPFAM" id="SSF56672">
    <property type="entry name" value="DNA/RNA polymerases"/>
    <property type="match status" value="1"/>
</dbReference>
<dbReference type="InterPro" id="IPR005135">
    <property type="entry name" value="Endo/exonuclease/phosphatase"/>
</dbReference>